<evidence type="ECO:0000256" key="7">
    <source>
        <dbReference type="ARBA" id="ARBA00022801"/>
    </source>
</evidence>
<keyword evidence="4" id="KW-0645">Protease</keyword>
<accession>D8UK01</accession>
<evidence type="ECO:0000256" key="9">
    <source>
        <dbReference type="ARBA" id="ARBA00023049"/>
    </source>
</evidence>
<dbReference type="GeneID" id="9625649"/>
<evidence type="ECO:0000256" key="8">
    <source>
        <dbReference type="ARBA" id="ARBA00022833"/>
    </source>
</evidence>
<comment type="subcellular location">
    <subcellularLocation>
        <location evidence="2">Secreted</location>
    </subcellularLocation>
</comment>
<proteinExistence type="predicted"/>
<evidence type="ECO:0000259" key="10">
    <source>
        <dbReference type="Pfam" id="PF17973"/>
    </source>
</evidence>
<keyword evidence="8" id="KW-0862">Zinc</keyword>
<keyword evidence="9" id="KW-0482">Metalloprotease</keyword>
<evidence type="ECO:0000256" key="3">
    <source>
        <dbReference type="ARBA" id="ARBA00022525"/>
    </source>
</evidence>
<sequence length="237" mass="25212">MLVLLDPLTDRPTGQRLSSVPLGSVVVLTLQLTSPDDLGPVTLAVMMPGGLEPLDPNTAAGAGGEDGGLGLSCGANWVMTDSAWGGSSFFRGWWWPMCPSQETRPQLVTFSYLALRSGTSSVSVRAVAATPGTFIFPPVRAFADNQPELSGIAGRGEENQCGCGSSGLLEPVIVDNVLGMDRLVLFLTRPLGAIACGFEPRKDQALMFHCSSFVKCQCKRHRASVALVTEVCDPWWI</sequence>
<organism evidence="12">
    <name type="scientific">Volvox carteri f. nagariensis</name>
    <dbReference type="NCBI Taxonomy" id="3068"/>
    <lineage>
        <taxon>Eukaryota</taxon>
        <taxon>Viridiplantae</taxon>
        <taxon>Chlorophyta</taxon>
        <taxon>core chlorophytes</taxon>
        <taxon>Chlorophyceae</taxon>
        <taxon>CS clade</taxon>
        <taxon>Chlamydomonadales</taxon>
        <taxon>Volvocaceae</taxon>
        <taxon>Volvox</taxon>
    </lineage>
</organism>
<dbReference type="OrthoDB" id="543368at2759"/>
<dbReference type="RefSeq" id="XP_002958979.1">
    <property type="nucleotide sequence ID" value="XM_002958933.1"/>
</dbReference>
<evidence type="ECO:0000256" key="5">
    <source>
        <dbReference type="ARBA" id="ARBA00022723"/>
    </source>
</evidence>
<evidence type="ECO:0000256" key="2">
    <source>
        <dbReference type="ARBA" id="ARBA00004613"/>
    </source>
</evidence>
<gene>
    <name evidence="11" type="ORF">VOLCADRAFT_100323</name>
</gene>
<reference evidence="11 12" key="1">
    <citation type="journal article" date="2010" name="Science">
        <title>Genomic analysis of organismal complexity in the multicellular green alga Volvox carteri.</title>
        <authorList>
            <person name="Prochnik S.E."/>
            <person name="Umen J."/>
            <person name="Nedelcu A.M."/>
            <person name="Hallmann A."/>
            <person name="Miller S.M."/>
            <person name="Nishii I."/>
            <person name="Ferris P."/>
            <person name="Kuo A."/>
            <person name="Mitros T."/>
            <person name="Fritz-Laylin L.K."/>
            <person name="Hellsten U."/>
            <person name="Chapman J."/>
            <person name="Simakov O."/>
            <person name="Rensing S.A."/>
            <person name="Terry A."/>
            <person name="Pangilinan J."/>
            <person name="Kapitonov V."/>
            <person name="Jurka J."/>
            <person name="Salamov A."/>
            <person name="Shapiro H."/>
            <person name="Schmutz J."/>
            <person name="Grimwood J."/>
            <person name="Lindquist E."/>
            <person name="Lucas S."/>
            <person name="Grigoriev I.V."/>
            <person name="Schmitt R."/>
            <person name="Kirk D."/>
            <person name="Rokhsar D.S."/>
        </authorList>
    </citation>
    <scope>NUCLEOTIDE SEQUENCE [LARGE SCALE GENOMIC DNA]</scope>
    <source>
        <strain evidence="12">f. Nagariensis / Eve</strain>
    </source>
</reference>
<evidence type="ECO:0000256" key="1">
    <source>
        <dbReference type="ARBA" id="ARBA00001947"/>
    </source>
</evidence>
<keyword evidence="7" id="KW-0378">Hydrolase</keyword>
<dbReference type="EMBL" id="GL378434">
    <property type="protein sequence ID" value="EFJ39954.1"/>
    <property type="molecule type" value="Genomic_DNA"/>
</dbReference>
<name>D8UK01_VOLCA</name>
<feature type="domain" description="Bacterial alpha-2-macroglobulin MG10" evidence="10">
    <location>
        <begin position="19"/>
        <end position="148"/>
    </location>
</feature>
<dbReference type="InterPro" id="IPR041246">
    <property type="entry name" value="Bact_MG10"/>
</dbReference>
<dbReference type="PANTHER" id="PTHR13062">
    <property type="entry name" value="COLLAGENASE"/>
    <property type="match status" value="1"/>
</dbReference>
<dbReference type="GO" id="GO:0005576">
    <property type="term" value="C:extracellular region"/>
    <property type="evidence" value="ECO:0007669"/>
    <property type="project" value="UniProtKB-SubCell"/>
</dbReference>
<keyword evidence="12" id="KW-1185">Reference proteome</keyword>
<evidence type="ECO:0000313" key="12">
    <source>
        <dbReference type="Proteomes" id="UP000001058"/>
    </source>
</evidence>
<evidence type="ECO:0000313" key="11">
    <source>
        <dbReference type="EMBL" id="EFJ39954.1"/>
    </source>
</evidence>
<dbReference type="GO" id="GO:0006508">
    <property type="term" value="P:proteolysis"/>
    <property type="evidence" value="ECO:0007669"/>
    <property type="project" value="UniProtKB-KW"/>
</dbReference>
<comment type="cofactor">
    <cofactor evidence="1">
        <name>Zn(2+)</name>
        <dbReference type="ChEBI" id="CHEBI:29105"/>
    </cofactor>
</comment>
<evidence type="ECO:0000256" key="6">
    <source>
        <dbReference type="ARBA" id="ARBA00022729"/>
    </source>
</evidence>
<dbReference type="InParanoid" id="D8UK01"/>
<keyword evidence="5" id="KW-0479">Metal-binding</keyword>
<dbReference type="Pfam" id="PF17973">
    <property type="entry name" value="bMG10"/>
    <property type="match status" value="1"/>
</dbReference>
<dbReference type="GO" id="GO:0008237">
    <property type="term" value="F:metallopeptidase activity"/>
    <property type="evidence" value="ECO:0007669"/>
    <property type="project" value="UniProtKB-KW"/>
</dbReference>
<dbReference type="GO" id="GO:0046872">
    <property type="term" value="F:metal ion binding"/>
    <property type="evidence" value="ECO:0007669"/>
    <property type="project" value="UniProtKB-KW"/>
</dbReference>
<dbReference type="KEGG" id="vcn:VOLCADRAFT_100323"/>
<dbReference type="Proteomes" id="UP000001058">
    <property type="component" value="Unassembled WGS sequence"/>
</dbReference>
<evidence type="ECO:0000256" key="4">
    <source>
        <dbReference type="ARBA" id="ARBA00022670"/>
    </source>
</evidence>
<protein>
    <recommendedName>
        <fullName evidence="10">Bacterial alpha-2-macroglobulin MG10 domain-containing protein</fullName>
    </recommendedName>
</protein>
<dbReference type="PANTHER" id="PTHR13062:SF12">
    <property type="entry name" value="ALPHA-2-MACROGLOBULIN DOMAIN-CONTAINING PROTEIN"/>
    <property type="match status" value="1"/>
</dbReference>
<keyword evidence="6" id="KW-0732">Signal</keyword>
<keyword evidence="3" id="KW-0964">Secreted</keyword>
<dbReference type="AlphaFoldDB" id="D8UK01"/>